<dbReference type="AlphaFoldDB" id="A0A5N6KDR1"/>
<proteinExistence type="predicted"/>
<evidence type="ECO:0000313" key="1">
    <source>
        <dbReference type="EMBL" id="KAB8301132.1"/>
    </source>
</evidence>
<name>A0A5N6KDR1_MONLA</name>
<accession>A0A5N6KDR1</accession>
<dbReference type="Proteomes" id="UP000326757">
    <property type="component" value="Unassembled WGS sequence"/>
</dbReference>
<comment type="caution">
    <text evidence="1">The sequence shown here is derived from an EMBL/GenBank/DDBJ whole genome shotgun (WGS) entry which is preliminary data.</text>
</comment>
<reference evidence="1 2" key="1">
    <citation type="submission" date="2019-06" db="EMBL/GenBank/DDBJ databases">
        <title>Genome Sequence of the Brown Rot Fungal Pathogen Monilinia laxa.</title>
        <authorList>
            <person name="De Miccolis Angelini R.M."/>
            <person name="Landi L."/>
            <person name="Abate D."/>
            <person name="Pollastro S."/>
            <person name="Romanazzi G."/>
            <person name="Faretra F."/>
        </authorList>
    </citation>
    <scope>NUCLEOTIDE SEQUENCE [LARGE SCALE GENOMIC DNA]</scope>
    <source>
        <strain evidence="1 2">Mlax316</strain>
    </source>
</reference>
<organism evidence="1 2">
    <name type="scientific">Monilinia laxa</name>
    <name type="common">Brown rot fungus</name>
    <name type="synonym">Sclerotinia laxa</name>
    <dbReference type="NCBI Taxonomy" id="61186"/>
    <lineage>
        <taxon>Eukaryota</taxon>
        <taxon>Fungi</taxon>
        <taxon>Dikarya</taxon>
        <taxon>Ascomycota</taxon>
        <taxon>Pezizomycotina</taxon>
        <taxon>Leotiomycetes</taxon>
        <taxon>Helotiales</taxon>
        <taxon>Sclerotiniaceae</taxon>
        <taxon>Monilinia</taxon>
    </lineage>
</organism>
<sequence>MVSIVLSVDSSLGTVDLKAETSCKSMSTGLTQGSSMDGSRESRHLIENGSWNLEALIAWIAQQFGLLGRYGYGWYGGYGMI</sequence>
<dbReference type="EMBL" id="VIGI01000004">
    <property type="protein sequence ID" value="KAB8301132.1"/>
    <property type="molecule type" value="Genomic_DNA"/>
</dbReference>
<evidence type="ECO:0000313" key="2">
    <source>
        <dbReference type="Proteomes" id="UP000326757"/>
    </source>
</evidence>
<protein>
    <submittedName>
        <fullName evidence="1">Uncharacterized protein</fullName>
    </submittedName>
</protein>
<gene>
    <name evidence="1" type="ORF">EYC80_003033</name>
</gene>
<keyword evidence="2" id="KW-1185">Reference proteome</keyword>